<proteinExistence type="predicted"/>
<dbReference type="Gene3D" id="3.40.430.10">
    <property type="entry name" value="Dihydrofolate Reductase, subunit A"/>
    <property type="match status" value="1"/>
</dbReference>
<name>A0ABY6IT88_9HYPH</name>
<dbReference type="InterPro" id="IPR024072">
    <property type="entry name" value="DHFR-like_dom_sf"/>
</dbReference>
<evidence type="ECO:0000313" key="3">
    <source>
        <dbReference type="Proteomes" id="UP001163882"/>
    </source>
</evidence>
<protein>
    <submittedName>
        <fullName evidence="2">Dihydrofolate reductase family protein</fullName>
    </submittedName>
</protein>
<evidence type="ECO:0000259" key="1">
    <source>
        <dbReference type="Pfam" id="PF01872"/>
    </source>
</evidence>
<dbReference type="Pfam" id="PF01872">
    <property type="entry name" value="RibD_C"/>
    <property type="match status" value="1"/>
</dbReference>
<organism evidence="2 3">
    <name type="scientific">Pelagibacterium flavum</name>
    <dbReference type="NCBI Taxonomy" id="2984530"/>
    <lineage>
        <taxon>Bacteria</taxon>
        <taxon>Pseudomonadati</taxon>
        <taxon>Pseudomonadota</taxon>
        <taxon>Alphaproteobacteria</taxon>
        <taxon>Hyphomicrobiales</taxon>
        <taxon>Devosiaceae</taxon>
        <taxon>Pelagibacterium</taxon>
    </lineage>
</organism>
<accession>A0ABY6IT88</accession>
<reference evidence="2" key="1">
    <citation type="submission" date="2022-10" db="EMBL/GenBank/DDBJ databases">
        <title>YIM 151497 complete genome.</title>
        <authorList>
            <person name="Chen X."/>
        </authorList>
    </citation>
    <scope>NUCLEOTIDE SEQUENCE</scope>
    <source>
        <strain evidence="2">YIM 151497</strain>
    </source>
</reference>
<evidence type="ECO:0000313" key="2">
    <source>
        <dbReference type="EMBL" id="UYQ73691.1"/>
    </source>
</evidence>
<dbReference type="Proteomes" id="UP001163882">
    <property type="component" value="Chromosome"/>
</dbReference>
<dbReference type="PANTHER" id="PTHR38011">
    <property type="entry name" value="DIHYDROFOLATE REDUCTASE FAMILY PROTEIN (AFU_ORTHOLOGUE AFUA_8G06820)"/>
    <property type="match status" value="1"/>
</dbReference>
<dbReference type="SUPFAM" id="SSF53597">
    <property type="entry name" value="Dihydrofolate reductase-like"/>
    <property type="match status" value="1"/>
</dbReference>
<feature type="domain" description="Bacterial bifunctional deaminase-reductase C-terminal" evidence="1">
    <location>
        <begin position="3"/>
        <end position="175"/>
    </location>
</feature>
<keyword evidence="3" id="KW-1185">Reference proteome</keyword>
<dbReference type="PANTHER" id="PTHR38011:SF11">
    <property type="entry name" value="2,5-DIAMINO-6-RIBOSYLAMINO-4(3H)-PYRIMIDINONE 5'-PHOSPHATE REDUCTASE"/>
    <property type="match status" value="1"/>
</dbReference>
<dbReference type="InterPro" id="IPR002734">
    <property type="entry name" value="RibDG_C"/>
</dbReference>
<dbReference type="EMBL" id="CP107716">
    <property type="protein sequence ID" value="UYQ73691.1"/>
    <property type="molecule type" value="Genomic_DNA"/>
</dbReference>
<sequence>MGKLIVWNIASLDGYFEGLQPWDLSLHETIWGDELAALSEAQLADTEALVFGRRTYEGMAAYWANESETGPITDAMNALPKYVVSNTLTVPDWNNTRVINGDVVEALRDIKSKSQRNLYIFGSAELLASLLPAGLVDEYRLGIAPLLLGRGNPLFKPSDLRIDLELLKTQPLKNGGIVLYYGLKTPT</sequence>
<dbReference type="RefSeq" id="WP_264227249.1">
    <property type="nucleotide sequence ID" value="NZ_CP107716.1"/>
</dbReference>
<dbReference type="InterPro" id="IPR050765">
    <property type="entry name" value="Riboflavin_Biosynth_HTPR"/>
</dbReference>
<gene>
    <name evidence="2" type="ORF">OF122_08030</name>
</gene>